<keyword evidence="1" id="KW-0862">Zinc</keyword>
<dbReference type="PANTHER" id="PTHR39953">
    <property type="entry name" value="RE54151P"/>
    <property type="match status" value="1"/>
</dbReference>
<proteinExistence type="predicted"/>
<dbReference type="Gene3D" id="3.90.320.10">
    <property type="match status" value="1"/>
</dbReference>
<name>A0AAN7PCW3_9COLE</name>
<dbReference type="PROSITE" id="PS50966">
    <property type="entry name" value="ZF_SWIM"/>
    <property type="match status" value="1"/>
</dbReference>
<keyword evidence="4" id="KW-1185">Reference proteome</keyword>
<protein>
    <recommendedName>
        <fullName evidence="2">SWIM-type domain-containing protein</fullName>
    </recommendedName>
</protein>
<dbReference type="Pfam" id="PF04434">
    <property type="entry name" value="SWIM"/>
    <property type="match status" value="1"/>
</dbReference>
<accession>A0AAN7PCW3</accession>
<evidence type="ECO:0000256" key="1">
    <source>
        <dbReference type="PROSITE-ProRule" id="PRU00325"/>
    </source>
</evidence>
<sequence length="267" mass="30421">MQGNHAIKFHFIAKYFKNDEKQLSCGENAYTSGHIKSMQFNVDIQPAYLKDVKASMKKRIYKVEAYIHLTEGIISTSCTCPRGQAICHHMAALLYYAHDNISSTDKAREWGPTQSKKGDAENTLSIDQLYPRVEFTAMVEEMENSKIETFRRRLGNTNVVGFSWYLKPEAENIVYVLVPPIDEILFSEDKDTYLIQKCSLDADTIKQIAAVTVGQHKNEGWLVSRKMRLTASKFGAILGACRRNKYPKSLFKGLLEGYNLNRSMGQR</sequence>
<keyword evidence="1" id="KW-0479">Metal-binding</keyword>
<gene>
    <name evidence="3" type="ORF">RN001_005853</name>
</gene>
<dbReference type="EMBL" id="JARPUR010000002">
    <property type="protein sequence ID" value="KAK4882534.1"/>
    <property type="molecule type" value="Genomic_DNA"/>
</dbReference>
<dbReference type="AlphaFoldDB" id="A0AAN7PCW3"/>
<evidence type="ECO:0000259" key="2">
    <source>
        <dbReference type="PROSITE" id="PS50966"/>
    </source>
</evidence>
<evidence type="ECO:0000313" key="3">
    <source>
        <dbReference type="EMBL" id="KAK4882534.1"/>
    </source>
</evidence>
<dbReference type="InterPro" id="IPR011604">
    <property type="entry name" value="PDDEXK-like_dom_sf"/>
</dbReference>
<feature type="domain" description="SWIM-type" evidence="2">
    <location>
        <begin position="63"/>
        <end position="98"/>
    </location>
</feature>
<dbReference type="Proteomes" id="UP001353858">
    <property type="component" value="Unassembled WGS sequence"/>
</dbReference>
<reference evidence="4" key="1">
    <citation type="submission" date="2023-01" db="EMBL/GenBank/DDBJ databases">
        <title>Key to firefly adult light organ development and bioluminescence: homeobox transcription factors regulate luciferase expression and transportation to peroxisome.</title>
        <authorList>
            <person name="Fu X."/>
        </authorList>
    </citation>
    <scope>NUCLEOTIDE SEQUENCE [LARGE SCALE GENOMIC DNA]</scope>
</reference>
<keyword evidence="1" id="KW-0863">Zinc-finger</keyword>
<dbReference type="InterPro" id="IPR007527">
    <property type="entry name" value="Znf_SWIM"/>
</dbReference>
<evidence type="ECO:0000313" key="4">
    <source>
        <dbReference type="Proteomes" id="UP001353858"/>
    </source>
</evidence>
<organism evidence="3 4">
    <name type="scientific">Aquatica leii</name>
    <dbReference type="NCBI Taxonomy" id="1421715"/>
    <lineage>
        <taxon>Eukaryota</taxon>
        <taxon>Metazoa</taxon>
        <taxon>Ecdysozoa</taxon>
        <taxon>Arthropoda</taxon>
        <taxon>Hexapoda</taxon>
        <taxon>Insecta</taxon>
        <taxon>Pterygota</taxon>
        <taxon>Neoptera</taxon>
        <taxon>Endopterygota</taxon>
        <taxon>Coleoptera</taxon>
        <taxon>Polyphaga</taxon>
        <taxon>Elateriformia</taxon>
        <taxon>Elateroidea</taxon>
        <taxon>Lampyridae</taxon>
        <taxon>Luciolinae</taxon>
        <taxon>Aquatica</taxon>
    </lineage>
</organism>
<dbReference type="GO" id="GO:0008270">
    <property type="term" value="F:zinc ion binding"/>
    <property type="evidence" value="ECO:0007669"/>
    <property type="project" value="UniProtKB-KW"/>
</dbReference>
<comment type="caution">
    <text evidence="3">The sequence shown here is derived from an EMBL/GenBank/DDBJ whole genome shotgun (WGS) entry which is preliminary data.</text>
</comment>
<dbReference type="PANTHER" id="PTHR39953:SF1">
    <property type="entry name" value="RE54151P"/>
    <property type="match status" value="1"/>
</dbReference>